<dbReference type="RefSeq" id="WP_273145934.1">
    <property type="nucleotide sequence ID" value="NZ_CP053675.1"/>
</dbReference>
<dbReference type="EMBL" id="CP071137">
    <property type="protein sequence ID" value="QWY78626.1"/>
    <property type="molecule type" value="Genomic_DNA"/>
</dbReference>
<accession>A0A9E6N0E6</accession>
<evidence type="ECO:0000259" key="1">
    <source>
        <dbReference type="Pfam" id="PF00535"/>
    </source>
</evidence>
<feature type="domain" description="Glycosyltransferase 2-like" evidence="1">
    <location>
        <begin position="91"/>
        <end position="204"/>
    </location>
</feature>
<dbReference type="GO" id="GO:0016757">
    <property type="term" value="F:glycosyltransferase activity"/>
    <property type="evidence" value="ECO:0007669"/>
    <property type="project" value="UniProtKB-KW"/>
</dbReference>
<dbReference type="AlphaFoldDB" id="A0A9E6N0E6"/>
<feature type="domain" description="Glycosyltransferase 2-like" evidence="1">
    <location>
        <begin position="346"/>
        <end position="470"/>
    </location>
</feature>
<evidence type="ECO:0000313" key="3">
    <source>
        <dbReference type="Proteomes" id="UP000683551"/>
    </source>
</evidence>
<dbReference type="Proteomes" id="UP000683551">
    <property type="component" value="Chromosome"/>
</dbReference>
<organism evidence="2 3">
    <name type="scientific">Ferrovum myxofaciens</name>
    <dbReference type="NCBI Taxonomy" id="416213"/>
    <lineage>
        <taxon>Bacteria</taxon>
        <taxon>Pseudomonadati</taxon>
        <taxon>Pseudomonadota</taxon>
        <taxon>Betaproteobacteria</taxon>
        <taxon>Ferrovales</taxon>
        <taxon>Ferrovaceae</taxon>
        <taxon>Ferrovum</taxon>
    </lineage>
</organism>
<gene>
    <name evidence="2" type="ORF">JZL65_06075</name>
</gene>
<proteinExistence type="predicted"/>
<evidence type="ECO:0000313" key="2">
    <source>
        <dbReference type="EMBL" id="QWY78626.1"/>
    </source>
</evidence>
<protein>
    <submittedName>
        <fullName evidence="2">Glycosyltransferase</fullName>
    </submittedName>
</protein>
<dbReference type="PANTHER" id="PTHR43179:SF7">
    <property type="entry name" value="RHAMNOSYLTRANSFERASE WBBL"/>
    <property type="match status" value="1"/>
</dbReference>
<dbReference type="SUPFAM" id="SSF53448">
    <property type="entry name" value="Nucleotide-diphospho-sugar transferases"/>
    <property type="match status" value="2"/>
</dbReference>
<reference evidence="2" key="1">
    <citation type="submission" date="2021-02" db="EMBL/GenBank/DDBJ databases">
        <title>Comparative genomics of Ferrovum myxofaciens strains, predominant extremophile bacteria forming large biofilm stalactites in acid mine ecosystems.</title>
        <authorList>
            <person name="Burkartova K."/>
            <person name="Ridl J."/>
            <person name="Pajer P."/>
            <person name="Falteisek L."/>
        </authorList>
    </citation>
    <scope>NUCLEOTIDE SEQUENCE</scope>
    <source>
        <strain evidence="2">MI1III</strain>
    </source>
</reference>
<dbReference type="Pfam" id="PF00535">
    <property type="entry name" value="Glycos_transf_2"/>
    <property type="match status" value="2"/>
</dbReference>
<dbReference type="InterPro" id="IPR001173">
    <property type="entry name" value="Glyco_trans_2-like"/>
</dbReference>
<dbReference type="CDD" id="cd04184">
    <property type="entry name" value="GT2_RfbC_Mx_like"/>
    <property type="match status" value="1"/>
</dbReference>
<dbReference type="InterPro" id="IPR029044">
    <property type="entry name" value="Nucleotide-diphossugar_trans"/>
</dbReference>
<dbReference type="PANTHER" id="PTHR43179">
    <property type="entry name" value="RHAMNOSYLTRANSFERASE WBBL"/>
    <property type="match status" value="1"/>
</dbReference>
<dbReference type="Gene3D" id="3.90.550.10">
    <property type="entry name" value="Spore Coat Polysaccharide Biosynthesis Protein SpsA, Chain A"/>
    <property type="match status" value="2"/>
</dbReference>
<sequence>MRKAVRISKICGGFLVYWASDPKRFLPSLKRLLTSLYGGGITSLKQTIINILVGNIDNAEVWESYVSSQSKIIVRHVEEKLRKRESFPLISVIMPTYNTPREILMETLDSVVGQLYPHWELCVADDGSTKPHVREILEKYAALDSRIHLNFHSFNTGTSAASNRALAMAQGTYVALLDHDDKLEKQALFRISESVLEDEPDMIYSDEALISQDGRCVTSFTFRPAFSMEFLRSHPYIVHFVSFRTDLLRELEGFNESLAISQDYDLILRVTEKARKIVHIPEVLYLWRQLPNSSGHKQYDQVMTVSTGVINNHLSRCGENAYAVPSKSFNFFETCYPLKKGLNVAIIIPTKNHHEILRVCIESIERTVVGVDYDIVVVDHESENEGSIEYFNSIRERHKIIEYKGEFNFSEINNFAVKQLHDGYSHYLFCNNDIEAIKEGWLVRMLELFQNEDVGIVGANLFYPDGKTYQHAGVCVGMSGPAEHFGKFVEKYLPGGSVNIGYNRNFIANHEVSAVTGACLLISGEAFDSVSGYDPSLAVGFGDVDLCLRVIDAGYRVVQCSRAALIHHESFTRGKSLGHDEHPQDTEFFKERWAKLLEVGDPYFNPNLNPDSTCWKVNNPLVFNKEIKRRIFSRTRTPVSENNGGQG</sequence>
<name>A0A9E6N0E6_9PROT</name>